<reference evidence="7" key="1">
    <citation type="submission" date="2016-10" db="EMBL/GenBank/DDBJ databases">
        <authorList>
            <person name="Jeantristanb JTB J.-T."/>
            <person name="Ricardo R."/>
        </authorList>
    </citation>
    <scope>NUCLEOTIDE SEQUENCE [LARGE SCALE GENOMIC DNA]</scope>
</reference>
<dbReference type="InterPro" id="IPR034099">
    <property type="entry name" value="SmD3"/>
</dbReference>
<dbReference type="EMBL" id="FMWP01000088">
    <property type="protein sequence ID" value="SCZ96285.1"/>
    <property type="molecule type" value="Genomic_DNA"/>
</dbReference>
<evidence type="ECO:0000256" key="4">
    <source>
        <dbReference type="ARBA" id="ARBA00023187"/>
    </source>
</evidence>
<dbReference type="AlphaFoldDB" id="A0A2X0L7W5"/>
<dbReference type="GO" id="GO:0005737">
    <property type="term" value="C:cytoplasm"/>
    <property type="evidence" value="ECO:0007669"/>
    <property type="project" value="UniProtKB-SubCell"/>
</dbReference>
<sequence>MVAFGNGPACTPHPPRSTTKMANIGIPTKLLHEALGHVITVELKTGQVYRGKLFEGGLAAELYRRRGAVNIALALVGQHWSHPYRVCGYQPSASHLDHIIARLLSPESPDFRIARALDVDPEDSLSISLTLVTVTHRDGRVTQLDQVYIRGSSIRFYVVPDMLSQAPMFKRVGPNALKGRGIGAARGRATIMRAQARRGRGTGGGSRPPIRR</sequence>
<keyword evidence="2" id="KW-0963">Cytoplasm</keyword>
<keyword evidence="4 5" id="KW-0508">mRNA splicing</keyword>
<dbReference type="GO" id="GO:0000387">
    <property type="term" value="P:spliceosomal snRNP assembly"/>
    <property type="evidence" value="ECO:0007669"/>
    <property type="project" value="UniProtKB-UniRule"/>
</dbReference>
<evidence type="ECO:0000313" key="7">
    <source>
        <dbReference type="Proteomes" id="UP000249723"/>
    </source>
</evidence>
<gene>
    <name evidence="6" type="ORF">BZ3500_MVSOF-1268-A1-R1_CHR8-2G10093</name>
</gene>
<dbReference type="Proteomes" id="UP000249723">
    <property type="component" value="Unassembled WGS sequence"/>
</dbReference>
<evidence type="ECO:0000256" key="2">
    <source>
        <dbReference type="ARBA" id="ARBA00022490"/>
    </source>
</evidence>
<dbReference type="InterPro" id="IPR027141">
    <property type="entry name" value="LSm4/Sm_D1/D3"/>
</dbReference>
<evidence type="ECO:0000313" key="6">
    <source>
        <dbReference type="EMBL" id="SCZ96285.1"/>
    </source>
</evidence>
<keyword evidence="3 5" id="KW-0507">mRNA processing</keyword>
<accession>A0A2X0L7W5</accession>
<dbReference type="OrthoDB" id="6425924at2759"/>
<dbReference type="SUPFAM" id="SSF50182">
    <property type="entry name" value="Sm-like ribonucleoproteins"/>
    <property type="match status" value="2"/>
</dbReference>
<comment type="similarity">
    <text evidence="5">Belongs to the snRNP core protein family.</text>
</comment>
<evidence type="ECO:0000256" key="5">
    <source>
        <dbReference type="RuleBase" id="RU365050"/>
    </source>
</evidence>
<dbReference type="InterPro" id="IPR010920">
    <property type="entry name" value="LSM_dom_sf"/>
</dbReference>
<keyword evidence="7" id="KW-1185">Reference proteome</keyword>
<dbReference type="GO" id="GO:0120114">
    <property type="term" value="C:Sm-like protein family complex"/>
    <property type="evidence" value="ECO:0007669"/>
    <property type="project" value="UniProtKB-ARBA"/>
</dbReference>
<dbReference type="GO" id="GO:0005681">
    <property type="term" value="C:spliceosomal complex"/>
    <property type="evidence" value="ECO:0007669"/>
    <property type="project" value="InterPro"/>
</dbReference>
<proteinExistence type="inferred from homology"/>
<protein>
    <recommendedName>
        <fullName evidence="5">Small nuclear ribonucleoprotein Sm D3</fullName>
        <shortName evidence="5">Sm-D3</shortName>
    </recommendedName>
    <alternativeName>
        <fullName evidence="5">snRNP core protein D3</fullName>
    </alternativeName>
</protein>
<dbReference type="STRING" id="289078.A0A2X0L7W5"/>
<organism evidence="6 7">
    <name type="scientific">Microbotryum saponariae</name>
    <dbReference type="NCBI Taxonomy" id="289078"/>
    <lineage>
        <taxon>Eukaryota</taxon>
        <taxon>Fungi</taxon>
        <taxon>Dikarya</taxon>
        <taxon>Basidiomycota</taxon>
        <taxon>Pucciniomycotina</taxon>
        <taxon>Microbotryomycetes</taxon>
        <taxon>Microbotryales</taxon>
        <taxon>Microbotryaceae</taxon>
        <taxon>Microbotryum</taxon>
    </lineage>
</organism>
<evidence type="ECO:0000256" key="3">
    <source>
        <dbReference type="ARBA" id="ARBA00022664"/>
    </source>
</evidence>
<dbReference type="CDD" id="cd01721">
    <property type="entry name" value="Sm_D3"/>
    <property type="match status" value="1"/>
</dbReference>
<dbReference type="PANTHER" id="PTHR23338">
    <property type="entry name" value="SMALL NUCLEAR RIBONUCLEOPROTEIN SM"/>
    <property type="match status" value="1"/>
</dbReference>
<keyword evidence="5" id="KW-0687">Ribonucleoprotein</keyword>
<evidence type="ECO:0000256" key="1">
    <source>
        <dbReference type="ARBA" id="ARBA00004496"/>
    </source>
</evidence>
<keyword evidence="5" id="KW-0539">Nucleus</keyword>
<dbReference type="Gene3D" id="2.30.30.100">
    <property type="match status" value="1"/>
</dbReference>
<name>A0A2X0L7W5_9BASI</name>
<comment type="subcellular location">
    <subcellularLocation>
        <location evidence="1">Cytoplasm</location>
    </subcellularLocation>
    <subcellularLocation>
        <location evidence="5">Nucleus</location>
    </subcellularLocation>
</comment>